<accession>A0A0J9E8X9</accession>
<evidence type="ECO:0000313" key="3">
    <source>
        <dbReference type="Proteomes" id="UP000037178"/>
    </source>
</evidence>
<dbReference type="STRING" id="1675527.AIOL_004226"/>
<dbReference type="InterPro" id="IPR035897">
    <property type="entry name" value="Toll_tir_struct_dom_sf"/>
</dbReference>
<protein>
    <recommendedName>
        <fullName evidence="1">TIR domain-containing protein</fullName>
    </recommendedName>
</protein>
<dbReference type="AlphaFoldDB" id="A0A0J9E8X9"/>
<dbReference type="Proteomes" id="UP000037178">
    <property type="component" value="Unassembled WGS sequence"/>
</dbReference>
<sequence length="97" mass="10678">MPNVFLCYARTDADTLDELIEQLATLKGLGVDPWSDQDIETGADWRDKIHAALDAADIAVLLISARFLNSKFIKEVELPPIAAGRADHRRACRGGPF</sequence>
<reference evidence="2 3" key="1">
    <citation type="submission" date="2015-06" db="EMBL/GenBank/DDBJ databases">
        <title>Draft genome sequence of an Alphaproteobacteria species associated to the Mediterranean sponge Oscarella lobularis.</title>
        <authorList>
            <person name="Jourda C."/>
            <person name="Santini S."/>
            <person name="Claverie J.-M."/>
        </authorList>
    </citation>
    <scope>NUCLEOTIDE SEQUENCE [LARGE SCALE GENOMIC DNA]</scope>
    <source>
        <strain evidence="2">IGS</strain>
    </source>
</reference>
<dbReference type="PATRIC" id="fig|1675527.3.peg.4427"/>
<evidence type="ECO:0000313" key="2">
    <source>
        <dbReference type="EMBL" id="KMW59245.1"/>
    </source>
</evidence>
<dbReference type="Pfam" id="PF13676">
    <property type="entry name" value="TIR_2"/>
    <property type="match status" value="1"/>
</dbReference>
<proteinExistence type="predicted"/>
<comment type="caution">
    <text evidence="2">The sequence shown here is derived from an EMBL/GenBank/DDBJ whole genome shotgun (WGS) entry which is preliminary data.</text>
</comment>
<dbReference type="Gene3D" id="3.40.50.10140">
    <property type="entry name" value="Toll/interleukin-1 receptor homology (TIR) domain"/>
    <property type="match status" value="1"/>
</dbReference>
<dbReference type="InterPro" id="IPR000157">
    <property type="entry name" value="TIR_dom"/>
</dbReference>
<dbReference type="GO" id="GO:0007165">
    <property type="term" value="P:signal transduction"/>
    <property type="evidence" value="ECO:0007669"/>
    <property type="project" value="InterPro"/>
</dbReference>
<dbReference type="SUPFAM" id="SSF52200">
    <property type="entry name" value="Toll/Interleukin receptor TIR domain"/>
    <property type="match status" value="1"/>
</dbReference>
<name>A0A0J9E8X9_9RHOB</name>
<evidence type="ECO:0000259" key="1">
    <source>
        <dbReference type="Pfam" id="PF13676"/>
    </source>
</evidence>
<dbReference type="EMBL" id="LFTY01000002">
    <property type="protein sequence ID" value="KMW59245.1"/>
    <property type="molecule type" value="Genomic_DNA"/>
</dbReference>
<feature type="domain" description="TIR" evidence="1">
    <location>
        <begin position="4"/>
        <end position="74"/>
    </location>
</feature>
<dbReference type="OrthoDB" id="1426235at2"/>
<gene>
    <name evidence="2" type="ORF">AIOL_004226</name>
</gene>
<keyword evidence="3" id="KW-1185">Reference proteome</keyword>
<organism evidence="2 3">
    <name type="scientific">Candidatus Rhodobacter oscarellae</name>
    <dbReference type="NCBI Taxonomy" id="1675527"/>
    <lineage>
        <taxon>Bacteria</taxon>
        <taxon>Pseudomonadati</taxon>
        <taxon>Pseudomonadota</taxon>
        <taxon>Alphaproteobacteria</taxon>
        <taxon>Rhodobacterales</taxon>
        <taxon>Rhodobacter group</taxon>
        <taxon>Rhodobacter</taxon>
    </lineage>
</organism>